<dbReference type="PROSITE" id="PS50967">
    <property type="entry name" value="HRDC"/>
    <property type="match status" value="1"/>
</dbReference>
<evidence type="ECO:0000256" key="1">
    <source>
        <dbReference type="SAM" id="MobiDB-lite"/>
    </source>
</evidence>
<dbReference type="Gene3D" id="3.30.420.10">
    <property type="entry name" value="Ribonuclease H-like superfamily/Ribonuclease H"/>
    <property type="match status" value="1"/>
</dbReference>
<feature type="domain" description="HRDC" evidence="2">
    <location>
        <begin position="248"/>
        <end position="328"/>
    </location>
</feature>
<dbReference type="PANTHER" id="PTHR47649">
    <property type="entry name" value="RIBONUCLEASE D"/>
    <property type="match status" value="1"/>
</dbReference>
<proteinExistence type="predicted"/>
<gene>
    <name evidence="3" type="ORF">OG579_01470</name>
</gene>
<evidence type="ECO:0000313" key="4">
    <source>
        <dbReference type="Proteomes" id="UP001432128"/>
    </source>
</evidence>
<dbReference type="AlphaFoldDB" id="A0AAU4K399"/>
<accession>A0AAU4K399</accession>
<dbReference type="EMBL" id="CP108021">
    <property type="protein sequence ID" value="WUM20545.1"/>
    <property type="molecule type" value="Genomic_DNA"/>
</dbReference>
<dbReference type="SUPFAM" id="SSF53098">
    <property type="entry name" value="Ribonuclease H-like"/>
    <property type="match status" value="1"/>
</dbReference>
<dbReference type="Proteomes" id="UP001432128">
    <property type="component" value="Chromosome"/>
</dbReference>
<dbReference type="GO" id="GO:0006139">
    <property type="term" value="P:nucleobase-containing compound metabolic process"/>
    <property type="evidence" value="ECO:0007669"/>
    <property type="project" value="InterPro"/>
</dbReference>
<dbReference type="InterPro" id="IPR002121">
    <property type="entry name" value="HRDC_dom"/>
</dbReference>
<dbReference type="InterPro" id="IPR041605">
    <property type="entry name" value="Exo_C"/>
</dbReference>
<dbReference type="GO" id="GO:0003676">
    <property type="term" value="F:nucleic acid binding"/>
    <property type="evidence" value="ECO:0007669"/>
    <property type="project" value="InterPro"/>
</dbReference>
<organism evidence="3 4">
    <name type="scientific">Williamsia herbipolensis</name>
    <dbReference type="NCBI Taxonomy" id="1603258"/>
    <lineage>
        <taxon>Bacteria</taxon>
        <taxon>Bacillati</taxon>
        <taxon>Actinomycetota</taxon>
        <taxon>Actinomycetes</taxon>
        <taxon>Mycobacteriales</taxon>
        <taxon>Nocardiaceae</taxon>
        <taxon>Williamsia</taxon>
    </lineage>
</organism>
<keyword evidence="4" id="KW-1185">Reference proteome</keyword>
<dbReference type="KEGG" id="whr:OG579_01470"/>
<dbReference type="SMART" id="SM00341">
    <property type="entry name" value="HRDC"/>
    <property type="match status" value="1"/>
</dbReference>
<dbReference type="GO" id="GO:0000166">
    <property type="term" value="F:nucleotide binding"/>
    <property type="evidence" value="ECO:0007669"/>
    <property type="project" value="InterPro"/>
</dbReference>
<dbReference type="CDD" id="cd06142">
    <property type="entry name" value="RNaseD_exo"/>
    <property type="match status" value="1"/>
</dbReference>
<dbReference type="InterPro" id="IPR051086">
    <property type="entry name" value="RNase_D-like"/>
</dbReference>
<dbReference type="RefSeq" id="WP_328857821.1">
    <property type="nucleotide sequence ID" value="NZ_CP108021.1"/>
</dbReference>
<evidence type="ECO:0000259" key="2">
    <source>
        <dbReference type="PROSITE" id="PS50967"/>
    </source>
</evidence>
<sequence>MTDPTASDPTAPDPGSVPASDAPEAAAEPEITPLTQPAEGVPPVLRTPAEFDEAAARLAAGEGPVALDTERASGFRYSGRAYLVQIRRRGSGSFLIDPIDHPDALGGVIAALDGPQWVLHAADQDLPCLRELGFVCADLFDTELGGRLLGLPRVNLAAMVAHHLGLGLVKGHGAADWSRRPLPEDWLNYAALDVEVLVELRDAVAADLVAAGKDEWAAEEFEHVRTKPEPPPRVDRWRRTSSLHTVKSTRALAIVRELWSSREELAIERDIAPGRVLPDSAIVSAAQASPATAEDLTRLPVFGGHRQRRLARRWFGAIDRARRLADADLPPRNAGGAGLPAVNRWANRNPEAAQRLSATRTALAELSERVGTPVENLLQPDLMRQICWDGVGEPVTLDAITERLTRGGARRWQRELCTPLMFTAFTAPPEPDAPADAEPAS</sequence>
<dbReference type="Pfam" id="PF00570">
    <property type="entry name" value="HRDC"/>
    <property type="match status" value="1"/>
</dbReference>
<feature type="compositionally biased region" description="Low complexity" evidence="1">
    <location>
        <begin position="1"/>
        <end position="30"/>
    </location>
</feature>
<protein>
    <submittedName>
        <fullName evidence="3">Ribonuclease D</fullName>
    </submittedName>
</protein>
<dbReference type="InterPro" id="IPR036397">
    <property type="entry name" value="RNaseH_sf"/>
</dbReference>
<dbReference type="InterPro" id="IPR002562">
    <property type="entry name" value="3'-5'_exonuclease_dom"/>
</dbReference>
<dbReference type="Pfam" id="PF01612">
    <property type="entry name" value="DNA_pol_A_exo1"/>
    <property type="match status" value="1"/>
</dbReference>
<dbReference type="Pfam" id="PF18305">
    <property type="entry name" value="DNA_pol_A_exoN"/>
    <property type="match status" value="1"/>
</dbReference>
<dbReference type="InterPro" id="IPR010997">
    <property type="entry name" value="HRDC-like_sf"/>
</dbReference>
<dbReference type="PANTHER" id="PTHR47649:SF1">
    <property type="entry name" value="RIBONUCLEASE D"/>
    <property type="match status" value="1"/>
</dbReference>
<dbReference type="Gene3D" id="1.10.150.80">
    <property type="entry name" value="HRDC domain"/>
    <property type="match status" value="2"/>
</dbReference>
<dbReference type="SMART" id="SM00474">
    <property type="entry name" value="35EXOc"/>
    <property type="match status" value="1"/>
</dbReference>
<dbReference type="InterPro" id="IPR044876">
    <property type="entry name" value="HRDC_dom_sf"/>
</dbReference>
<evidence type="ECO:0000313" key="3">
    <source>
        <dbReference type="EMBL" id="WUM20545.1"/>
    </source>
</evidence>
<dbReference type="GO" id="GO:0008408">
    <property type="term" value="F:3'-5' exonuclease activity"/>
    <property type="evidence" value="ECO:0007669"/>
    <property type="project" value="InterPro"/>
</dbReference>
<feature type="region of interest" description="Disordered" evidence="1">
    <location>
        <begin position="1"/>
        <end position="44"/>
    </location>
</feature>
<dbReference type="InterPro" id="IPR012337">
    <property type="entry name" value="RNaseH-like_sf"/>
</dbReference>
<reference evidence="3 4" key="1">
    <citation type="submission" date="2022-10" db="EMBL/GenBank/DDBJ databases">
        <title>The complete genomes of actinobacterial strains from the NBC collection.</title>
        <authorList>
            <person name="Joergensen T.S."/>
            <person name="Alvarez Arevalo M."/>
            <person name="Sterndorff E.B."/>
            <person name="Faurdal D."/>
            <person name="Vuksanovic O."/>
            <person name="Mourched A.-S."/>
            <person name="Charusanti P."/>
            <person name="Shaw S."/>
            <person name="Blin K."/>
            <person name="Weber T."/>
        </authorList>
    </citation>
    <scope>NUCLEOTIDE SEQUENCE [LARGE SCALE GENOMIC DNA]</scope>
    <source>
        <strain evidence="3 4">NBC_00319</strain>
    </source>
</reference>
<name>A0AAU4K399_9NOCA</name>
<dbReference type="SUPFAM" id="SSF47819">
    <property type="entry name" value="HRDC-like"/>
    <property type="match status" value="1"/>
</dbReference>